<keyword evidence="2 5" id="KW-0690">Ribosome biogenesis</keyword>
<dbReference type="PIRSF" id="PIRSF016183">
    <property type="entry name" value="UCP016183"/>
    <property type="match status" value="1"/>
</dbReference>
<dbReference type="Proteomes" id="UP000275137">
    <property type="component" value="Unassembled WGS sequence"/>
</dbReference>
<dbReference type="InterPro" id="IPR006839">
    <property type="entry name" value="DarP"/>
</dbReference>
<protein>
    <recommendedName>
        <fullName evidence="5">Dual-action ribosomal maturation protein DarP</fullName>
    </recommendedName>
    <alternativeName>
        <fullName evidence="5">Large ribosomal subunit assembly factor DarP</fullName>
    </alternativeName>
</protein>
<dbReference type="PANTHER" id="PTHR38101">
    <property type="entry name" value="UPF0307 PROTEIN YJGA"/>
    <property type="match status" value="1"/>
</dbReference>
<dbReference type="GO" id="GO:1902626">
    <property type="term" value="P:assembly of large subunit precursor of preribosome"/>
    <property type="evidence" value="ECO:0007669"/>
    <property type="project" value="UniProtKB-UniRule"/>
</dbReference>
<evidence type="ECO:0000256" key="6">
    <source>
        <dbReference type="SAM" id="MobiDB-lite"/>
    </source>
</evidence>
<evidence type="ECO:0000256" key="3">
    <source>
        <dbReference type="ARBA" id="ARBA00022730"/>
    </source>
</evidence>
<feature type="region of interest" description="Disordered" evidence="6">
    <location>
        <begin position="1"/>
        <end position="24"/>
    </location>
</feature>
<comment type="similarity">
    <text evidence="5">Belongs to the DarP family.</text>
</comment>
<accession>A0A3N0UYV4</accession>
<evidence type="ECO:0000256" key="5">
    <source>
        <dbReference type="HAMAP-Rule" id="MF_00765"/>
    </source>
</evidence>
<proteinExistence type="inferred from homology"/>
<keyword evidence="8" id="KW-1185">Reference proteome</keyword>
<evidence type="ECO:0000256" key="1">
    <source>
        <dbReference type="ARBA" id="ARBA00022490"/>
    </source>
</evidence>
<dbReference type="HAMAP" id="MF_00765">
    <property type="entry name" value="DarP"/>
    <property type="match status" value="1"/>
</dbReference>
<evidence type="ECO:0000313" key="8">
    <source>
        <dbReference type="Proteomes" id="UP000275137"/>
    </source>
</evidence>
<evidence type="ECO:0000256" key="4">
    <source>
        <dbReference type="ARBA" id="ARBA00022884"/>
    </source>
</evidence>
<keyword evidence="3 5" id="KW-0699">rRNA-binding</keyword>
<keyword evidence="4 5" id="KW-0694">RNA-binding</keyword>
<dbReference type="NCBIfam" id="NF003593">
    <property type="entry name" value="PRK05255.1-1"/>
    <property type="match status" value="1"/>
</dbReference>
<dbReference type="GO" id="GO:0043022">
    <property type="term" value="F:ribosome binding"/>
    <property type="evidence" value="ECO:0007669"/>
    <property type="project" value="UniProtKB-UniRule"/>
</dbReference>
<dbReference type="Pfam" id="PF04751">
    <property type="entry name" value="DarP"/>
    <property type="match status" value="1"/>
</dbReference>
<dbReference type="Gene3D" id="1.10.60.30">
    <property type="entry name" value="PSPTO4464-like domains"/>
    <property type="match status" value="2"/>
</dbReference>
<dbReference type="EMBL" id="RJVP01000005">
    <property type="protein sequence ID" value="ROH85431.1"/>
    <property type="molecule type" value="Genomic_DNA"/>
</dbReference>
<comment type="caution">
    <text evidence="7">The sequence shown here is derived from an EMBL/GenBank/DDBJ whole genome shotgun (WGS) entry which is preliminary data.</text>
</comment>
<keyword evidence="1 5" id="KW-0963">Cytoplasm</keyword>
<dbReference type="AlphaFoldDB" id="A0A3N0UYV4"/>
<dbReference type="SUPFAM" id="SSF158710">
    <property type="entry name" value="PSPTO4464-like"/>
    <property type="match status" value="1"/>
</dbReference>
<dbReference type="PANTHER" id="PTHR38101:SF1">
    <property type="entry name" value="UPF0307 PROTEIN YJGA"/>
    <property type="match status" value="1"/>
</dbReference>
<dbReference type="GO" id="GO:0019843">
    <property type="term" value="F:rRNA binding"/>
    <property type="evidence" value="ECO:0007669"/>
    <property type="project" value="UniProtKB-UniRule"/>
</dbReference>
<dbReference type="InterPro" id="IPR023153">
    <property type="entry name" value="DarP_sf"/>
</dbReference>
<evidence type="ECO:0000256" key="2">
    <source>
        <dbReference type="ARBA" id="ARBA00022517"/>
    </source>
</evidence>
<evidence type="ECO:0000313" key="7">
    <source>
        <dbReference type="EMBL" id="ROH85431.1"/>
    </source>
</evidence>
<name>A0A3N0UYV4_9PROT</name>
<sequence length="189" mass="21320">MKASETTMGEDDADNAPLSKTKRKAAMDELQHIGETLITLSKDQLTKLELPEKLLQAVTDAKKITANGAIRRQRQYIGSLMREIDVAPIVDQLQRWQGKHTAENAHFHQLERLRQQLLSEPDALSEFIARYPQVDSQQIRTLIRNSQRELSANKPPKSSRELFRVIREVVETHQAGTSEAETSSAPGPD</sequence>
<gene>
    <name evidence="5" type="primary">darP</name>
    <name evidence="7" type="ORF">ED236_09550</name>
</gene>
<dbReference type="GO" id="GO:0005829">
    <property type="term" value="C:cytosol"/>
    <property type="evidence" value="ECO:0007669"/>
    <property type="project" value="TreeGrafter"/>
</dbReference>
<organism evidence="7 8">
    <name type="scientific">Pseudomethylobacillus aquaticus</name>
    <dbReference type="NCBI Taxonomy" id="2676064"/>
    <lineage>
        <taxon>Bacteria</taxon>
        <taxon>Pseudomonadati</taxon>
        <taxon>Pseudomonadota</taxon>
        <taxon>Betaproteobacteria</taxon>
        <taxon>Nitrosomonadales</taxon>
        <taxon>Methylophilaceae</taxon>
        <taxon>Pseudomethylobacillus</taxon>
    </lineage>
</organism>
<dbReference type="CDD" id="cd16331">
    <property type="entry name" value="YjgA-like"/>
    <property type="match status" value="1"/>
</dbReference>
<comment type="subcellular location">
    <subcellularLocation>
        <location evidence="5">Cytoplasm</location>
    </subcellularLocation>
    <text evidence="5">Associates with late stage pre-50S ribosomal subunits.</text>
</comment>
<reference evidence="7 8" key="1">
    <citation type="submission" date="2018-10" db="EMBL/GenBank/DDBJ databases">
        <authorList>
            <person name="Chen W.-M."/>
        </authorList>
    </citation>
    <scope>NUCLEOTIDE SEQUENCE [LARGE SCALE GENOMIC DNA]</scope>
    <source>
        <strain evidence="7 8">H-5</strain>
    </source>
</reference>
<comment type="function">
    <text evidence="5">Member of a network of 50S ribosomal subunit biogenesis factors which assembles along the 30S-50S interface, preventing incorrect 23S rRNA structures from forming. Promotes peptidyl transferase center (PTC) maturation.</text>
</comment>